<sequence length="143" mass="15965">MGNFAQHAQLYRETAAREGHNPATLKVGLSGVGLVLRKDAQAVFKPYWLDTMKRISSERGFPMPSEVTYNMQAARSGAIFVGNPEEVAEKIVLAQSQMQHDRHILQLDWSSVPQTQVLESIELLGTEVLPLVRRELGLDAPKR</sequence>
<keyword evidence="1" id="KW-0560">Oxidoreductase</keyword>
<accession>A0ABW4Q9Z1</accession>
<protein>
    <submittedName>
        <fullName evidence="1">LLM class flavin-dependent oxidoreductase</fullName>
        <ecNumber evidence="1">1.-.-.-</ecNumber>
    </submittedName>
</protein>
<comment type="caution">
    <text evidence="1">The sequence shown here is derived from an EMBL/GenBank/DDBJ whole genome shotgun (WGS) entry which is preliminary data.</text>
</comment>
<dbReference type="EC" id="1.-.-.-" evidence="1"/>
<dbReference type="RefSeq" id="WP_343882325.1">
    <property type="nucleotide sequence ID" value="NZ_BAAAIJ010000063.1"/>
</dbReference>
<dbReference type="SUPFAM" id="SSF51679">
    <property type="entry name" value="Bacterial luciferase-like"/>
    <property type="match status" value="1"/>
</dbReference>
<reference evidence="2" key="1">
    <citation type="journal article" date="2019" name="Int. J. Syst. Evol. Microbiol.">
        <title>The Global Catalogue of Microorganisms (GCM) 10K type strain sequencing project: providing services to taxonomists for standard genome sequencing and annotation.</title>
        <authorList>
            <consortium name="The Broad Institute Genomics Platform"/>
            <consortium name="The Broad Institute Genome Sequencing Center for Infectious Disease"/>
            <person name="Wu L."/>
            <person name="Ma J."/>
        </authorList>
    </citation>
    <scope>NUCLEOTIDE SEQUENCE [LARGE SCALE GENOMIC DNA]</scope>
    <source>
        <strain evidence="2">JCM 11496</strain>
    </source>
</reference>
<name>A0ABW4Q9Z1_9MICC</name>
<dbReference type="GO" id="GO:0016491">
    <property type="term" value="F:oxidoreductase activity"/>
    <property type="evidence" value="ECO:0007669"/>
    <property type="project" value="UniProtKB-KW"/>
</dbReference>
<gene>
    <name evidence="1" type="ORF">ACFSFX_13225</name>
</gene>
<dbReference type="InterPro" id="IPR036661">
    <property type="entry name" value="Luciferase-like_sf"/>
</dbReference>
<proteinExistence type="predicted"/>
<keyword evidence="2" id="KW-1185">Reference proteome</keyword>
<dbReference type="Gene3D" id="3.20.20.30">
    <property type="entry name" value="Luciferase-like domain"/>
    <property type="match status" value="1"/>
</dbReference>
<dbReference type="Proteomes" id="UP001597307">
    <property type="component" value="Unassembled WGS sequence"/>
</dbReference>
<organism evidence="1 2">
    <name type="scientific">Arthrobacter flavus</name>
    <dbReference type="NCBI Taxonomy" id="95172"/>
    <lineage>
        <taxon>Bacteria</taxon>
        <taxon>Bacillati</taxon>
        <taxon>Actinomycetota</taxon>
        <taxon>Actinomycetes</taxon>
        <taxon>Micrococcales</taxon>
        <taxon>Micrococcaceae</taxon>
        <taxon>Arthrobacter</taxon>
    </lineage>
</organism>
<dbReference type="EMBL" id="JBHUGA010000058">
    <property type="protein sequence ID" value="MFD1847550.1"/>
    <property type="molecule type" value="Genomic_DNA"/>
</dbReference>
<evidence type="ECO:0000313" key="2">
    <source>
        <dbReference type="Proteomes" id="UP001597307"/>
    </source>
</evidence>
<evidence type="ECO:0000313" key="1">
    <source>
        <dbReference type="EMBL" id="MFD1847550.1"/>
    </source>
</evidence>